<name>A0A1Q3ELW5_LENED</name>
<evidence type="ECO:0000256" key="2">
    <source>
        <dbReference type="PROSITE-ProRule" id="PRU00192"/>
    </source>
</evidence>
<dbReference type="InterPro" id="IPR001452">
    <property type="entry name" value="SH3_domain"/>
</dbReference>
<dbReference type="PROSITE" id="PS50002">
    <property type="entry name" value="SH3"/>
    <property type="match status" value="1"/>
</dbReference>
<dbReference type="InterPro" id="IPR027267">
    <property type="entry name" value="AH/BAR_dom_sf"/>
</dbReference>
<dbReference type="GO" id="GO:0035091">
    <property type="term" value="F:phosphatidylinositol binding"/>
    <property type="evidence" value="ECO:0007669"/>
    <property type="project" value="TreeGrafter"/>
</dbReference>
<dbReference type="SMART" id="SM00326">
    <property type="entry name" value="SH3"/>
    <property type="match status" value="1"/>
</dbReference>
<feature type="domain" description="SH3" evidence="4">
    <location>
        <begin position="56"/>
        <end position="118"/>
    </location>
</feature>
<reference evidence="5 6" key="1">
    <citation type="submission" date="2016-08" db="EMBL/GenBank/DDBJ databases">
        <authorList>
            <consortium name="Lentinula edodes genome sequencing consortium"/>
            <person name="Sakamoto Y."/>
            <person name="Nakade K."/>
            <person name="Sato S."/>
            <person name="Yoshida Y."/>
            <person name="Miyazaki K."/>
            <person name="Natsume S."/>
            <person name="Konno N."/>
        </authorList>
    </citation>
    <scope>NUCLEOTIDE SEQUENCE [LARGE SCALE GENOMIC DNA]</scope>
    <source>
        <strain evidence="5 6">NBRC 111202</strain>
    </source>
</reference>
<dbReference type="Pfam" id="PF10456">
    <property type="entry name" value="BAR_3_WASP_bdg"/>
    <property type="match status" value="1"/>
</dbReference>
<dbReference type="InterPro" id="IPR036028">
    <property type="entry name" value="SH3-like_dom_sf"/>
</dbReference>
<keyword evidence="1 2" id="KW-0728">SH3 domain</keyword>
<dbReference type="EMBL" id="BDGU01000589">
    <property type="protein sequence ID" value="GAW08180.1"/>
    <property type="molecule type" value="Genomic_DNA"/>
</dbReference>
<dbReference type="Gene3D" id="1.20.1270.60">
    <property type="entry name" value="Arfaptin homology (AH) domain/BAR domain"/>
    <property type="match status" value="1"/>
</dbReference>
<dbReference type="GO" id="GO:0016197">
    <property type="term" value="P:endosomal transport"/>
    <property type="evidence" value="ECO:0007669"/>
    <property type="project" value="TreeGrafter"/>
</dbReference>
<dbReference type="AlphaFoldDB" id="A0A1Q3ELW5"/>
<protein>
    <submittedName>
        <fullName evidence="5">PX-domain-containing protein</fullName>
    </submittedName>
</protein>
<organism evidence="5 6">
    <name type="scientific">Lentinula edodes</name>
    <name type="common">Shiitake mushroom</name>
    <name type="synonym">Lentinus edodes</name>
    <dbReference type="NCBI Taxonomy" id="5353"/>
    <lineage>
        <taxon>Eukaryota</taxon>
        <taxon>Fungi</taxon>
        <taxon>Dikarya</taxon>
        <taxon>Basidiomycota</taxon>
        <taxon>Agaricomycotina</taxon>
        <taxon>Agaricomycetes</taxon>
        <taxon>Agaricomycetidae</taxon>
        <taxon>Agaricales</taxon>
        <taxon>Marasmiineae</taxon>
        <taxon>Omphalotaceae</taxon>
        <taxon>Lentinula</taxon>
    </lineage>
</organism>
<dbReference type="GO" id="GO:0031410">
    <property type="term" value="C:cytoplasmic vesicle"/>
    <property type="evidence" value="ECO:0007669"/>
    <property type="project" value="TreeGrafter"/>
</dbReference>
<dbReference type="GO" id="GO:0005886">
    <property type="term" value="C:plasma membrane"/>
    <property type="evidence" value="ECO:0007669"/>
    <property type="project" value="TreeGrafter"/>
</dbReference>
<feature type="region of interest" description="Disordered" evidence="3">
    <location>
        <begin position="582"/>
        <end position="604"/>
    </location>
</feature>
<dbReference type="GO" id="GO:0097320">
    <property type="term" value="P:plasma membrane tubulation"/>
    <property type="evidence" value="ECO:0007669"/>
    <property type="project" value="TreeGrafter"/>
</dbReference>
<dbReference type="Pfam" id="PF00018">
    <property type="entry name" value="SH3_1"/>
    <property type="match status" value="1"/>
</dbReference>
<feature type="region of interest" description="Disordered" evidence="3">
    <location>
        <begin position="126"/>
        <end position="170"/>
    </location>
</feature>
<sequence length="665" mass="73128">MATLPRPTKSPSASIIRPHSEFDAGINASNAWTQYHLSGDLSDEDLNLENTGNVHPDRRPGRALYDFEGKPEFRELSVHAGDELEVVKEELADGWSLVCDVDGEIGLLPRSYFIFTSEFSSAFEADVTSPAQTSSQSKFRRKREASSGSITPRNSMLNDQNTSSAGVPIVPQNTGEWNQWMFPSFRQSLLGGKSLNRFSSFVTSGAEEWVLNGKVADTTSTVSTHEKLSSIASQDDDEEDIDLQKAPRLQETDCHFIDSGHAWKSKVPLFKASSCSEWKRLAPYHISKTPAGPSFYAQVFHPAFNLDLEDAEEAGERFATHTRAVGKGVQGLRSIFGRVREARLEMSKAERLLSYSLISLITSKPLAATSQSPHIPGIAEEDEDEDSDSSSSPDSLNTKTHVKYKGKGLINEDGAWCWREGCRECLSLSKSIQRTAETLQNVADLYDDHARRTQLATHESFKSVAHPAPMYEGVTKSNDDLASRYERCETVLNTTMAEMETYHSQKVEDFETLAKDHLDGEIALYEQILTRLKTARSSFDKSTASSIHLSTSSSLASPIPSFSSSSSSSSYSLITPSYKITHASHIPPTSQNRIHRSPSPRKPSIYERELDAPRLIPAPLPQPCPHVFDSTPMRPVSVAIGGAVGGLLGGTRGEGRGSVFGGLFW</sequence>
<reference evidence="5 6" key="2">
    <citation type="submission" date="2017-02" db="EMBL/GenBank/DDBJ databases">
        <title>A genome survey and senescence transcriptome analysis in Lentinula edodes.</title>
        <authorList>
            <person name="Sakamoto Y."/>
            <person name="Nakade K."/>
            <person name="Sato S."/>
            <person name="Yoshida Y."/>
            <person name="Miyazaki K."/>
            <person name="Natsume S."/>
            <person name="Konno N."/>
        </authorList>
    </citation>
    <scope>NUCLEOTIDE SEQUENCE [LARGE SCALE GENOMIC DNA]</scope>
    <source>
        <strain evidence="5 6">NBRC 111202</strain>
    </source>
</reference>
<comment type="caution">
    <text evidence="5">The sequence shown here is derived from an EMBL/GenBank/DDBJ whole genome shotgun (WGS) entry which is preliminary data.</text>
</comment>
<dbReference type="SUPFAM" id="SSF50044">
    <property type="entry name" value="SH3-domain"/>
    <property type="match status" value="1"/>
</dbReference>
<feature type="region of interest" description="Disordered" evidence="3">
    <location>
        <begin position="368"/>
        <end position="399"/>
    </location>
</feature>
<feature type="compositionally biased region" description="Acidic residues" evidence="3">
    <location>
        <begin position="379"/>
        <end position="388"/>
    </location>
</feature>
<evidence type="ECO:0000313" key="6">
    <source>
        <dbReference type="Proteomes" id="UP000188533"/>
    </source>
</evidence>
<gene>
    <name evidence="5" type="ORF">LENED_010226</name>
</gene>
<feature type="region of interest" description="Disordered" evidence="3">
    <location>
        <begin position="550"/>
        <end position="569"/>
    </location>
</feature>
<dbReference type="Gene3D" id="2.30.30.40">
    <property type="entry name" value="SH3 Domains"/>
    <property type="match status" value="1"/>
</dbReference>
<accession>A0A1Q3ELW5</accession>
<proteinExistence type="predicted"/>
<dbReference type="PANTHER" id="PTHR45827:SF1">
    <property type="entry name" value="SORTING NEXIN"/>
    <property type="match status" value="1"/>
</dbReference>
<feature type="compositionally biased region" description="Polar residues" evidence="3">
    <location>
        <begin position="146"/>
        <end position="170"/>
    </location>
</feature>
<evidence type="ECO:0000256" key="3">
    <source>
        <dbReference type="SAM" id="MobiDB-lite"/>
    </source>
</evidence>
<evidence type="ECO:0000313" key="5">
    <source>
        <dbReference type="EMBL" id="GAW08180.1"/>
    </source>
</evidence>
<evidence type="ECO:0000259" key="4">
    <source>
        <dbReference type="PROSITE" id="PS50002"/>
    </source>
</evidence>
<dbReference type="GO" id="GO:0006897">
    <property type="term" value="P:endocytosis"/>
    <property type="evidence" value="ECO:0007669"/>
    <property type="project" value="TreeGrafter"/>
</dbReference>
<dbReference type="InterPro" id="IPR019497">
    <property type="entry name" value="Sorting_nexin_WASP-bd-dom"/>
</dbReference>
<keyword evidence="6" id="KW-1185">Reference proteome</keyword>
<dbReference type="PANTHER" id="PTHR45827">
    <property type="entry name" value="SORTING NEXIN"/>
    <property type="match status" value="1"/>
</dbReference>
<dbReference type="Proteomes" id="UP000188533">
    <property type="component" value="Unassembled WGS sequence"/>
</dbReference>
<evidence type="ECO:0000256" key="1">
    <source>
        <dbReference type="ARBA" id="ARBA00022443"/>
    </source>
</evidence>
<dbReference type="STRING" id="5353.A0A1Q3ELW5"/>